<dbReference type="EMBL" id="BAAATD010000005">
    <property type="protein sequence ID" value="GAA2602212.1"/>
    <property type="molecule type" value="Genomic_DNA"/>
</dbReference>
<reference evidence="2" key="1">
    <citation type="journal article" date="2019" name="Int. J. Syst. Evol. Microbiol.">
        <title>The Global Catalogue of Microorganisms (GCM) 10K type strain sequencing project: providing services to taxonomists for standard genome sequencing and annotation.</title>
        <authorList>
            <consortium name="The Broad Institute Genomics Platform"/>
            <consortium name="The Broad Institute Genome Sequencing Center for Infectious Disease"/>
            <person name="Wu L."/>
            <person name="Ma J."/>
        </authorList>
    </citation>
    <scope>NUCLEOTIDE SEQUENCE [LARGE SCALE GENOMIC DNA]</scope>
    <source>
        <strain evidence="2">JCM 6833</strain>
    </source>
</reference>
<accession>A0ABP6C4N3</accession>
<dbReference type="Proteomes" id="UP001501509">
    <property type="component" value="Unassembled WGS sequence"/>
</dbReference>
<proteinExistence type="predicted"/>
<sequence>MRLSKTEHRTRPWRVHEIAADFQTEDVWAVRTPGGGPDDLPRMVSSLISADFPAGAPLPVRVVWNVRWKLGALLGWDREKDGIGRRVPSLMTRMPDDLVAAPRGPEFEGVPFTSLYQLHDEWAAEMANRTVHTIMHVGWVPDGSGGYRGQLTVLVKGNGRFGAAYLAAIMPFRRLLVFPVLLRLIERGWRQSAPAAG</sequence>
<dbReference type="RefSeq" id="WP_344542933.1">
    <property type="nucleotide sequence ID" value="NZ_BAAATD010000005.1"/>
</dbReference>
<dbReference type="Pfam" id="PF11066">
    <property type="entry name" value="DUF2867"/>
    <property type="match status" value="1"/>
</dbReference>
<keyword evidence="2" id="KW-1185">Reference proteome</keyword>
<dbReference type="InterPro" id="IPR021295">
    <property type="entry name" value="DUF2867"/>
</dbReference>
<evidence type="ECO:0000313" key="1">
    <source>
        <dbReference type="EMBL" id="GAA2602212.1"/>
    </source>
</evidence>
<protein>
    <recommendedName>
        <fullName evidence="3">DUF2867 domain-containing protein</fullName>
    </recommendedName>
</protein>
<comment type="caution">
    <text evidence="1">The sequence shown here is derived from an EMBL/GenBank/DDBJ whole genome shotgun (WGS) entry which is preliminary data.</text>
</comment>
<evidence type="ECO:0008006" key="3">
    <source>
        <dbReference type="Google" id="ProtNLM"/>
    </source>
</evidence>
<evidence type="ECO:0000313" key="2">
    <source>
        <dbReference type="Proteomes" id="UP001501509"/>
    </source>
</evidence>
<name>A0ABP6C4N3_9ACTN</name>
<gene>
    <name evidence="1" type="ORF">GCM10010411_40030</name>
</gene>
<organism evidence="1 2">
    <name type="scientific">Actinomadura fulvescens</name>
    <dbReference type="NCBI Taxonomy" id="46160"/>
    <lineage>
        <taxon>Bacteria</taxon>
        <taxon>Bacillati</taxon>
        <taxon>Actinomycetota</taxon>
        <taxon>Actinomycetes</taxon>
        <taxon>Streptosporangiales</taxon>
        <taxon>Thermomonosporaceae</taxon>
        <taxon>Actinomadura</taxon>
    </lineage>
</organism>